<name>A0A5D2WGK0_GOSMU</name>
<evidence type="ECO:0000313" key="2">
    <source>
        <dbReference type="EMBL" id="TYJ00756.1"/>
    </source>
</evidence>
<dbReference type="Pfam" id="PF22936">
    <property type="entry name" value="Pol_BBD"/>
    <property type="match status" value="1"/>
</dbReference>
<dbReference type="AlphaFoldDB" id="A0A5D2WGK0"/>
<sequence length="129" mass="14499">MTGSNKSLFKYTTCLSKDSVRIADGSLTFVSGISSVVCTPNITLSSVFYVPKFSVNLLSVSTITKTLNCKLEFFPDHCVFQDLQTGRTIDRRRLCDGFYPLDRSSNMSQALFGGNKDVDQEIIQWHRQL</sequence>
<dbReference type="Proteomes" id="UP000323597">
    <property type="component" value="Chromosome A13"/>
</dbReference>
<protein>
    <recommendedName>
        <fullName evidence="1">Retrovirus-related Pol polyprotein from transposon TNT 1-94-like beta-barrel domain-containing protein</fullName>
    </recommendedName>
</protein>
<evidence type="ECO:0000259" key="1">
    <source>
        <dbReference type="Pfam" id="PF22936"/>
    </source>
</evidence>
<dbReference type="EMBL" id="CM017648">
    <property type="protein sequence ID" value="TYJ00756.1"/>
    <property type="molecule type" value="Genomic_DNA"/>
</dbReference>
<accession>A0A5D2WGK0</accession>
<feature type="domain" description="Retrovirus-related Pol polyprotein from transposon TNT 1-94-like beta-barrel" evidence="1">
    <location>
        <begin position="4"/>
        <end position="65"/>
    </location>
</feature>
<dbReference type="InterPro" id="IPR054722">
    <property type="entry name" value="PolX-like_BBD"/>
</dbReference>
<organism evidence="2 3">
    <name type="scientific">Gossypium mustelinum</name>
    <name type="common">Cotton</name>
    <name type="synonym">Gossypium caicoense</name>
    <dbReference type="NCBI Taxonomy" id="34275"/>
    <lineage>
        <taxon>Eukaryota</taxon>
        <taxon>Viridiplantae</taxon>
        <taxon>Streptophyta</taxon>
        <taxon>Embryophyta</taxon>
        <taxon>Tracheophyta</taxon>
        <taxon>Spermatophyta</taxon>
        <taxon>Magnoliopsida</taxon>
        <taxon>eudicotyledons</taxon>
        <taxon>Gunneridae</taxon>
        <taxon>Pentapetalae</taxon>
        <taxon>rosids</taxon>
        <taxon>malvids</taxon>
        <taxon>Malvales</taxon>
        <taxon>Malvaceae</taxon>
        <taxon>Malvoideae</taxon>
        <taxon>Gossypium</taxon>
    </lineage>
</organism>
<proteinExistence type="predicted"/>
<evidence type="ECO:0000313" key="3">
    <source>
        <dbReference type="Proteomes" id="UP000323597"/>
    </source>
</evidence>
<gene>
    <name evidence="2" type="ORF">E1A91_A13G107000v1</name>
</gene>
<reference evidence="2 3" key="1">
    <citation type="submission" date="2019-07" db="EMBL/GenBank/DDBJ databases">
        <title>WGS assembly of Gossypium mustelinum.</title>
        <authorList>
            <person name="Chen Z.J."/>
            <person name="Sreedasyam A."/>
            <person name="Ando A."/>
            <person name="Song Q."/>
            <person name="De L."/>
            <person name="Hulse-Kemp A."/>
            <person name="Ding M."/>
            <person name="Ye W."/>
            <person name="Kirkbride R."/>
            <person name="Jenkins J."/>
            <person name="Plott C."/>
            <person name="Lovell J."/>
            <person name="Lin Y.-M."/>
            <person name="Vaughn R."/>
            <person name="Liu B."/>
            <person name="Li W."/>
            <person name="Simpson S."/>
            <person name="Scheffler B."/>
            <person name="Saski C."/>
            <person name="Grover C."/>
            <person name="Hu G."/>
            <person name="Conover J."/>
            <person name="Carlson J."/>
            <person name="Shu S."/>
            <person name="Boston L."/>
            <person name="Williams M."/>
            <person name="Peterson D."/>
            <person name="Mcgee K."/>
            <person name="Jones D."/>
            <person name="Wendel J."/>
            <person name="Stelly D."/>
            <person name="Grimwood J."/>
            <person name="Schmutz J."/>
        </authorList>
    </citation>
    <scope>NUCLEOTIDE SEQUENCE [LARGE SCALE GENOMIC DNA]</scope>
    <source>
        <strain evidence="2">1408120.09</strain>
    </source>
</reference>
<keyword evidence="3" id="KW-1185">Reference proteome</keyword>